<evidence type="ECO:0000313" key="2">
    <source>
        <dbReference type="Proteomes" id="UP001057402"/>
    </source>
</evidence>
<organism evidence="1 2">
    <name type="scientific">Melastoma candidum</name>
    <dbReference type="NCBI Taxonomy" id="119954"/>
    <lineage>
        <taxon>Eukaryota</taxon>
        <taxon>Viridiplantae</taxon>
        <taxon>Streptophyta</taxon>
        <taxon>Embryophyta</taxon>
        <taxon>Tracheophyta</taxon>
        <taxon>Spermatophyta</taxon>
        <taxon>Magnoliopsida</taxon>
        <taxon>eudicotyledons</taxon>
        <taxon>Gunneridae</taxon>
        <taxon>Pentapetalae</taxon>
        <taxon>rosids</taxon>
        <taxon>malvids</taxon>
        <taxon>Myrtales</taxon>
        <taxon>Melastomataceae</taxon>
        <taxon>Melastomatoideae</taxon>
        <taxon>Melastomateae</taxon>
        <taxon>Melastoma</taxon>
    </lineage>
</organism>
<proteinExistence type="predicted"/>
<reference evidence="2" key="1">
    <citation type="journal article" date="2023" name="Front. Plant Sci.">
        <title>Chromosomal-level genome assembly of Melastoma candidum provides insights into trichome evolution.</title>
        <authorList>
            <person name="Zhong Y."/>
            <person name="Wu W."/>
            <person name="Sun C."/>
            <person name="Zou P."/>
            <person name="Liu Y."/>
            <person name="Dai S."/>
            <person name="Zhou R."/>
        </authorList>
    </citation>
    <scope>NUCLEOTIDE SEQUENCE [LARGE SCALE GENOMIC DNA]</scope>
</reference>
<sequence length="103" mass="11644">MQYYAEHDPSSPNLVLAQSLMRTAMVRLEGEFYRILSSNRSYLDPESVSSRSNRSSPRASAGPSSLNLIIGTSSMMRPPRMTVWGHMLMPLPYLNRPTRALAW</sequence>
<protein>
    <submittedName>
        <fullName evidence="1">Uncharacterized protein</fullName>
    </submittedName>
</protein>
<name>A0ACB9M759_9MYRT</name>
<keyword evidence="2" id="KW-1185">Reference proteome</keyword>
<gene>
    <name evidence="1" type="ORF">MLD38_033389</name>
</gene>
<dbReference type="EMBL" id="CM042889">
    <property type="protein sequence ID" value="KAI4319836.1"/>
    <property type="molecule type" value="Genomic_DNA"/>
</dbReference>
<evidence type="ECO:0000313" key="1">
    <source>
        <dbReference type="EMBL" id="KAI4319836.1"/>
    </source>
</evidence>
<accession>A0ACB9M759</accession>
<dbReference type="Proteomes" id="UP001057402">
    <property type="component" value="Chromosome 10"/>
</dbReference>
<comment type="caution">
    <text evidence="1">The sequence shown here is derived from an EMBL/GenBank/DDBJ whole genome shotgun (WGS) entry which is preliminary data.</text>
</comment>